<evidence type="ECO:0000313" key="2">
    <source>
        <dbReference type="Proteomes" id="UP000828390"/>
    </source>
</evidence>
<keyword evidence="2" id="KW-1185">Reference proteome</keyword>
<dbReference type="EMBL" id="JAIWYP010000001">
    <property type="protein sequence ID" value="KAH3898075.1"/>
    <property type="molecule type" value="Genomic_DNA"/>
</dbReference>
<name>A0A9D4NP52_DREPO</name>
<proteinExistence type="predicted"/>
<accession>A0A9D4NP52</accession>
<comment type="caution">
    <text evidence="1">The sequence shown here is derived from an EMBL/GenBank/DDBJ whole genome shotgun (WGS) entry which is preliminary data.</text>
</comment>
<reference evidence="1" key="2">
    <citation type="submission" date="2020-11" db="EMBL/GenBank/DDBJ databases">
        <authorList>
            <person name="McCartney M.A."/>
            <person name="Auch B."/>
            <person name="Kono T."/>
            <person name="Mallez S."/>
            <person name="Becker A."/>
            <person name="Gohl D.M."/>
            <person name="Silverstein K.A.T."/>
            <person name="Koren S."/>
            <person name="Bechman K.B."/>
            <person name="Herman A."/>
            <person name="Abrahante J.E."/>
            <person name="Garbe J."/>
        </authorList>
    </citation>
    <scope>NUCLEOTIDE SEQUENCE</scope>
    <source>
        <strain evidence="1">Duluth1</strain>
        <tissue evidence="1">Whole animal</tissue>
    </source>
</reference>
<evidence type="ECO:0000313" key="1">
    <source>
        <dbReference type="EMBL" id="KAH3898075.1"/>
    </source>
</evidence>
<organism evidence="1 2">
    <name type="scientific">Dreissena polymorpha</name>
    <name type="common">Zebra mussel</name>
    <name type="synonym">Mytilus polymorpha</name>
    <dbReference type="NCBI Taxonomy" id="45954"/>
    <lineage>
        <taxon>Eukaryota</taxon>
        <taxon>Metazoa</taxon>
        <taxon>Spiralia</taxon>
        <taxon>Lophotrochozoa</taxon>
        <taxon>Mollusca</taxon>
        <taxon>Bivalvia</taxon>
        <taxon>Autobranchia</taxon>
        <taxon>Heteroconchia</taxon>
        <taxon>Euheterodonta</taxon>
        <taxon>Imparidentia</taxon>
        <taxon>Neoheterodontei</taxon>
        <taxon>Myida</taxon>
        <taxon>Dreissenoidea</taxon>
        <taxon>Dreissenidae</taxon>
        <taxon>Dreissena</taxon>
    </lineage>
</organism>
<dbReference type="AlphaFoldDB" id="A0A9D4NP52"/>
<reference evidence="1" key="1">
    <citation type="journal article" date="2019" name="bioRxiv">
        <title>The Genome of the Zebra Mussel, Dreissena polymorpha: A Resource for Invasive Species Research.</title>
        <authorList>
            <person name="McCartney M.A."/>
            <person name="Auch B."/>
            <person name="Kono T."/>
            <person name="Mallez S."/>
            <person name="Zhang Y."/>
            <person name="Obille A."/>
            <person name="Becker A."/>
            <person name="Abrahante J.E."/>
            <person name="Garbe J."/>
            <person name="Badalamenti J.P."/>
            <person name="Herman A."/>
            <person name="Mangelson H."/>
            <person name="Liachko I."/>
            <person name="Sullivan S."/>
            <person name="Sone E.D."/>
            <person name="Koren S."/>
            <person name="Silverstein K.A.T."/>
            <person name="Beckman K.B."/>
            <person name="Gohl D.M."/>
        </authorList>
    </citation>
    <scope>NUCLEOTIDE SEQUENCE</scope>
    <source>
        <strain evidence="1">Duluth1</strain>
        <tissue evidence="1">Whole animal</tissue>
    </source>
</reference>
<dbReference type="Proteomes" id="UP000828390">
    <property type="component" value="Unassembled WGS sequence"/>
</dbReference>
<sequence>MHVSYIEEIREDQSDYVVGTCFWPIKIPACRKKVTSYGQLASLPVSPVSL</sequence>
<gene>
    <name evidence="1" type="ORF">DPMN_022273</name>
</gene>
<protein>
    <submittedName>
        <fullName evidence="1">Uncharacterized protein</fullName>
    </submittedName>
</protein>